<protein>
    <submittedName>
        <fullName evidence="1">Uncharacterized protein</fullName>
    </submittedName>
</protein>
<dbReference type="EMBL" id="FQUW01000028">
    <property type="protein sequence ID" value="SHF42074.1"/>
    <property type="molecule type" value="Genomic_DNA"/>
</dbReference>
<reference evidence="2" key="1">
    <citation type="submission" date="2016-11" db="EMBL/GenBank/DDBJ databases">
        <authorList>
            <person name="Varghese N."/>
            <person name="Submissions S."/>
        </authorList>
    </citation>
    <scope>NUCLEOTIDE SEQUENCE [LARGE SCALE GENOMIC DNA]</scope>
    <source>
        <strain evidence="2">DSM 11792</strain>
    </source>
</reference>
<dbReference type="RefSeq" id="WP_165611039.1">
    <property type="nucleotide sequence ID" value="NZ_FQUW01000028.1"/>
</dbReference>
<dbReference type="AlphaFoldDB" id="A0A1M5BHK7"/>
<gene>
    <name evidence="1" type="ORF">SAMN02745218_02216</name>
</gene>
<accession>A0A1M5BHK7</accession>
<keyword evidence="2" id="KW-1185">Reference proteome</keyword>
<evidence type="ECO:0000313" key="2">
    <source>
        <dbReference type="Proteomes" id="UP000184196"/>
    </source>
</evidence>
<name>A0A1M5BHK7_9FIRM</name>
<evidence type="ECO:0000313" key="1">
    <source>
        <dbReference type="EMBL" id="SHF42074.1"/>
    </source>
</evidence>
<organism evidence="1 2">
    <name type="scientific">Desulfofundulus australicus DSM 11792</name>
    <dbReference type="NCBI Taxonomy" id="1121425"/>
    <lineage>
        <taxon>Bacteria</taxon>
        <taxon>Bacillati</taxon>
        <taxon>Bacillota</taxon>
        <taxon>Clostridia</taxon>
        <taxon>Eubacteriales</taxon>
        <taxon>Peptococcaceae</taxon>
        <taxon>Desulfofundulus</taxon>
    </lineage>
</organism>
<proteinExistence type="predicted"/>
<sequence>MLVQKPAKKPKKEELKVQVVYDFAAGETVLQSAYALLASFLKETVEKEPESGAKQA</sequence>
<dbReference type="Proteomes" id="UP000184196">
    <property type="component" value="Unassembled WGS sequence"/>
</dbReference>